<dbReference type="InterPro" id="IPR037523">
    <property type="entry name" value="VOC_core"/>
</dbReference>
<keyword evidence="3" id="KW-1185">Reference proteome</keyword>
<dbReference type="PANTHER" id="PTHR34109">
    <property type="entry name" value="BNAUNNG04460D PROTEIN-RELATED"/>
    <property type="match status" value="1"/>
</dbReference>
<dbReference type="InterPro" id="IPR004360">
    <property type="entry name" value="Glyas_Fos-R_dOase_dom"/>
</dbReference>
<dbReference type="RefSeq" id="WP_127094530.1">
    <property type="nucleotide sequence ID" value="NZ_CP031423.1"/>
</dbReference>
<dbReference type="AlphaFoldDB" id="A0A3S9W6M2"/>
<dbReference type="OrthoDB" id="9798201at2"/>
<dbReference type="Gene3D" id="3.10.180.10">
    <property type="entry name" value="2,3-Dihydroxybiphenyl 1,2-Dioxygenase, domain 1"/>
    <property type="match status" value="1"/>
</dbReference>
<feature type="domain" description="VOC" evidence="1">
    <location>
        <begin position="4"/>
        <end position="119"/>
    </location>
</feature>
<sequence length="133" mass="14707">MKIRRAMPVIDTHDPAAARVFYESFLGFRVAMEQDGLLMFASVSTPTTQLIVAWDSPTAVDPDVRGVDVSLEVEDVDEAYREALASGLEMVRDIRDEPWGIRRFFVRDPTGAVVNIASHVDTPVDLPVTTEAS</sequence>
<evidence type="ECO:0000313" key="3">
    <source>
        <dbReference type="Proteomes" id="UP000276888"/>
    </source>
</evidence>
<reference evidence="2 3" key="1">
    <citation type="submission" date="2018-08" db="EMBL/GenBank/DDBJ databases">
        <title>Microbacterium lemovicicum sp. nov., a bacterium isolated from a natural uranium-rich soil.</title>
        <authorList>
            <person name="ORTET P."/>
        </authorList>
    </citation>
    <scope>NUCLEOTIDE SEQUENCE [LARGE SCALE GENOMIC DNA]</scope>
    <source>
        <strain evidence="2 3">Viu22</strain>
    </source>
</reference>
<dbReference type="KEGG" id="mlv:CVS47_00339"/>
<dbReference type="Proteomes" id="UP000276888">
    <property type="component" value="Chromosome"/>
</dbReference>
<evidence type="ECO:0000313" key="2">
    <source>
        <dbReference type="EMBL" id="AZS35742.1"/>
    </source>
</evidence>
<dbReference type="PROSITE" id="PS51819">
    <property type="entry name" value="VOC"/>
    <property type="match status" value="1"/>
</dbReference>
<dbReference type="PANTHER" id="PTHR34109:SF4">
    <property type="entry name" value="LYASE"/>
    <property type="match status" value="1"/>
</dbReference>
<name>A0A3S9W6M2_9MICO</name>
<accession>A0A3S9W6M2</accession>
<organism evidence="2 3">
    <name type="scientific">Microbacterium lemovicicum</name>
    <dbReference type="NCBI Taxonomy" id="1072463"/>
    <lineage>
        <taxon>Bacteria</taxon>
        <taxon>Bacillati</taxon>
        <taxon>Actinomycetota</taxon>
        <taxon>Actinomycetes</taxon>
        <taxon>Micrococcales</taxon>
        <taxon>Microbacteriaceae</taxon>
        <taxon>Microbacterium</taxon>
    </lineage>
</organism>
<evidence type="ECO:0000259" key="1">
    <source>
        <dbReference type="PROSITE" id="PS51819"/>
    </source>
</evidence>
<dbReference type="Pfam" id="PF00903">
    <property type="entry name" value="Glyoxalase"/>
    <property type="match status" value="1"/>
</dbReference>
<proteinExistence type="predicted"/>
<dbReference type="EMBL" id="CP031423">
    <property type="protein sequence ID" value="AZS35742.1"/>
    <property type="molecule type" value="Genomic_DNA"/>
</dbReference>
<dbReference type="SUPFAM" id="SSF54593">
    <property type="entry name" value="Glyoxalase/Bleomycin resistance protein/Dihydroxybiphenyl dioxygenase"/>
    <property type="match status" value="1"/>
</dbReference>
<dbReference type="InterPro" id="IPR029068">
    <property type="entry name" value="Glyas_Bleomycin-R_OHBP_Dase"/>
</dbReference>
<gene>
    <name evidence="2" type="ORF">CVS47_00339</name>
</gene>
<protein>
    <recommendedName>
        <fullName evidence="1">VOC domain-containing protein</fullName>
    </recommendedName>
</protein>